<dbReference type="RefSeq" id="WP_173036908.1">
    <property type="nucleotide sequence ID" value="NZ_AP022870.1"/>
</dbReference>
<gene>
    <name evidence="1" type="ORF">Pflav_034060</name>
</gene>
<dbReference type="EMBL" id="AP022870">
    <property type="protein sequence ID" value="BCB76996.1"/>
    <property type="molecule type" value="Genomic_DNA"/>
</dbReference>
<accession>A0A6F8XT50</accession>
<evidence type="ECO:0000313" key="2">
    <source>
        <dbReference type="Proteomes" id="UP000502508"/>
    </source>
</evidence>
<sequence length="62" mass="7261">MTEFDVPAWDTDHDRLIDLVRHDLDHDGMGHDTQVDRLSYDLDGDAHFDLVKDDNTLDVYPY</sequence>
<reference evidence="1 2" key="2">
    <citation type="submission" date="2020-03" db="EMBL/GenBank/DDBJ databases">
        <authorList>
            <person name="Ichikawa N."/>
            <person name="Kimura A."/>
            <person name="Kitahashi Y."/>
            <person name="Uohara A."/>
        </authorList>
    </citation>
    <scope>NUCLEOTIDE SEQUENCE [LARGE SCALE GENOMIC DNA]</scope>
    <source>
        <strain evidence="1 2">NBRC 107702</strain>
    </source>
</reference>
<evidence type="ECO:0000313" key="1">
    <source>
        <dbReference type="EMBL" id="BCB76996.1"/>
    </source>
</evidence>
<reference evidence="1 2" key="1">
    <citation type="submission" date="2020-03" db="EMBL/GenBank/DDBJ databases">
        <title>Whole genome shotgun sequence of Phytohabitans flavus NBRC 107702.</title>
        <authorList>
            <person name="Komaki H."/>
            <person name="Tamura T."/>
        </authorList>
    </citation>
    <scope>NUCLEOTIDE SEQUENCE [LARGE SCALE GENOMIC DNA]</scope>
    <source>
        <strain evidence="1 2">NBRC 107702</strain>
    </source>
</reference>
<name>A0A6F8XT50_9ACTN</name>
<dbReference type="Proteomes" id="UP000502508">
    <property type="component" value="Chromosome"/>
</dbReference>
<dbReference type="KEGG" id="pfla:Pflav_034060"/>
<proteinExistence type="predicted"/>
<keyword evidence="2" id="KW-1185">Reference proteome</keyword>
<organism evidence="1 2">
    <name type="scientific">Phytohabitans flavus</name>
    <dbReference type="NCBI Taxonomy" id="1076124"/>
    <lineage>
        <taxon>Bacteria</taxon>
        <taxon>Bacillati</taxon>
        <taxon>Actinomycetota</taxon>
        <taxon>Actinomycetes</taxon>
        <taxon>Micromonosporales</taxon>
        <taxon>Micromonosporaceae</taxon>
    </lineage>
</organism>
<protein>
    <submittedName>
        <fullName evidence="1">Uncharacterized protein</fullName>
    </submittedName>
</protein>
<dbReference type="AlphaFoldDB" id="A0A6F8XT50"/>